<dbReference type="Pfam" id="PF14253">
    <property type="entry name" value="AbiH"/>
    <property type="match status" value="1"/>
</dbReference>
<sequence length="406" mass="45807">MNPGISKRGFLLFRLIEYSNSNQNYPRDRSVSLGERRIHQLIVLGNGFDLSCGLRSDFASYLSYRRDEVENGSVGGNVWDVYLAALVAGSADWTDIESAIAMMVSEGPNGSAIVDSLVDSQKEQEDVVTDCGLDRQELQETLSAIRSLCKVEMISSDVAVGCLLEELHRYERAFSKYLAFDVCGATGYEPLAKQTFAWLRDDGVPSQDECLLFTTVLSFNYTEPLGANDADYGVIHYRNIHGSLSDENIIFGIDGFSHPGLRELPFTKTYRLLSQQSEVNGVVYPDDTWGYGKTEVIKFYGHSLAEADYSYFQALFDAVDLYGSDVRLIFYYSIYDDGKDEATRRARIKEGMCNRVSRLLMRYGQTFDNEGHGKNLMHKLLLEGRLSVVEANRLESYFESSWKRPI</sequence>
<comment type="caution">
    <text evidence="1">The sequence shown here is derived from an EMBL/GenBank/DDBJ whole genome shotgun (WGS) entry which is preliminary data.</text>
</comment>
<dbReference type="Proteomes" id="UP000738879">
    <property type="component" value="Unassembled WGS sequence"/>
</dbReference>
<accession>A0A943GPZ4</accession>
<organism evidence="1 2">
    <name type="scientific">Collinsella intestinalis</name>
    <dbReference type="NCBI Taxonomy" id="147207"/>
    <lineage>
        <taxon>Bacteria</taxon>
        <taxon>Bacillati</taxon>
        <taxon>Actinomycetota</taxon>
        <taxon>Coriobacteriia</taxon>
        <taxon>Coriobacteriales</taxon>
        <taxon>Coriobacteriaceae</taxon>
        <taxon>Collinsella</taxon>
    </lineage>
</organism>
<protein>
    <recommendedName>
        <fullName evidence="3">Bacteriophage abortive infection AbiH</fullName>
    </recommendedName>
</protein>
<dbReference type="AlphaFoldDB" id="A0A943GPZ4"/>
<evidence type="ECO:0008006" key="3">
    <source>
        <dbReference type="Google" id="ProtNLM"/>
    </source>
</evidence>
<evidence type="ECO:0000313" key="2">
    <source>
        <dbReference type="Proteomes" id="UP000738879"/>
    </source>
</evidence>
<reference evidence="1" key="1">
    <citation type="submission" date="2021-02" db="EMBL/GenBank/DDBJ databases">
        <title>Infant gut strain persistence is associated with maternal origin, phylogeny, and functional potential including surface adhesion and iron acquisition.</title>
        <authorList>
            <person name="Lou Y.C."/>
        </authorList>
    </citation>
    <scope>NUCLEOTIDE SEQUENCE</scope>
    <source>
        <strain evidence="1">L3_128_245G1_dasL3_128_245G1_concoct_49</strain>
    </source>
</reference>
<proteinExistence type="predicted"/>
<evidence type="ECO:0000313" key="1">
    <source>
        <dbReference type="EMBL" id="MBS5147628.1"/>
    </source>
</evidence>
<name>A0A943GPZ4_9ACTN</name>
<dbReference type="EMBL" id="JAGZJA010000015">
    <property type="protein sequence ID" value="MBS5147628.1"/>
    <property type="molecule type" value="Genomic_DNA"/>
</dbReference>
<dbReference type="InterPro" id="IPR025935">
    <property type="entry name" value="AbiH"/>
</dbReference>
<gene>
    <name evidence="1" type="ORF">KHY67_08075</name>
</gene>